<organism evidence="2 3">
    <name type="scientific">Hymenoscyphus albidus</name>
    <dbReference type="NCBI Taxonomy" id="595503"/>
    <lineage>
        <taxon>Eukaryota</taxon>
        <taxon>Fungi</taxon>
        <taxon>Dikarya</taxon>
        <taxon>Ascomycota</taxon>
        <taxon>Pezizomycotina</taxon>
        <taxon>Leotiomycetes</taxon>
        <taxon>Helotiales</taxon>
        <taxon>Helotiaceae</taxon>
        <taxon>Hymenoscyphus</taxon>
    </lineage>
</organism>
<comment type="caution">
    <text evidence="2">The sequence shown here is derived from an EMBL/GenBank/DDBJ whole genome shotgun (WGS) entry which is preliminary data.</text>
</comment>
<gene>
    <name evidence="2" type="ORF">HYALB_00012546</name>
</gene>
<protein>
    <submittedName>
        <fullName evidence="2">Uncharacterized protein</fullName>
    </submittedName>
</protein>
<evidence type="ECO:0000256" key="1">
    <source>
        <dbReference type="SAM" id="MobiDB-lite"/>
    </source>
</evidence>
<dbReference type="Proteomes" id="UP000701801">
    <property type="component" value="Unassembled WGS sequence"/>
</dbReference>
<name>A0A9N9LZE0_9HELO</name>
<feature type="region of interest" description="Disordered" evidence="1">
    <location>
        <begin position="41"/>
        <end position="60"/>
    </location>
</feature>
<dbReference type="AlphaFoldDB" id="A0A9N9LZE0"/>
<evidence type="ECO:0000313" key="2">
    <source>
        <dbReference type="EMBL" id="CAG8981217.1"/>
    </source>
</evidence>
<dbReference type="EMBL" id="CAJVRM010000460">
    <property type="protein sequence ID" value="CAG8981217.1"/>
    <property type="molecule type" value="Genomic_DNA"/>
</dbReference>
<proteinExistence type="predicted"/>
<sequence>MPKEPSLKKNDEIQAQLGLNAPQGLPKFLGILIISVKMANRDGGSGTKCRDSNNAGRGRH</sequence>
<keyword evidence="3" id="KW-1185">Reference proteome</keyword>
<accession>A0A9N9LZE0</accession>
<evidence type="ECO:0000313" key="3">
    <source>
        <dbReference type="Proteomes" id="UP000701801"/>
    </source>
</evidence>
<reference evidence="2" key="1">
    <citation type="submission" date="2021-07" db="EMBL/GenBank/DDBJ databases">
        <authorList>
            <person name="Durling M."/>
        </authorList>
    </citation>
    <scope>NUCLEOTIDE SEQUENCE</scope>
</reference>